<dbReference type="OrthoDB" id="391223at2759"/>
<keyword evidence="2" id="KW-0732">Signal</keyword>
<comment type="caution">
    <text evidence="3">The sequence shown here is derived from an EMBL/GenBank/DDBJ whole genome shotgun (WGS) entry which is preliminary data.</text>
</comment>
<feature type="signal peptide" evidence="2">
    <location>
        <begin position="1"/>
        <end position="20"/>
    </location>
</feature>
<reference evidence="4" key="1">
    <citation type="submission" date="2017-04" db="EMBL/GenBank/DDBJ databases">
        <title>Plasmodium gonderi genome.</title>
        <authorList>
            <person name="Arisue N."/>
            <person name="Honma H."/>
            <person name="Kawai S."/>
            <person name="Tougan T."/>
            <person name="Tanabe K."/>
            <person name="Horii T."/>
        </authorList>
    </citation>
    <scope>NUCLEOTIDE SEQUENCE [LARGE SCALE GENOMIC DNA]</scope>
    <source>
        <strain evidence="4">ATCC 30045</strain>
    </source>
</reference>
<dbReference type="RefSeq" id="XP_028545186.1">
    <property type="nucleotide sequence ID" value="XM_028689385.1"/>
</dbReference>
<proteinExistence type="predicted"/>
<organism evidence="3 4">
    <name type="scientific">Plasmodium gonderi</name>
    <dbReference type="NCBI Taxonomy" id="77519"/>
    <lineage>
        <taxon>Eukaryota</taxon>
        <taxon>Sar</taxon>
        <taxon>Alveolata</taxon>
        <taxon>Apicomplexa</taxon>
        <taxon>Aconoidasida</taxon>
        <taxon>Haemosporida</taxon>
        <taxon>Plasmodiidae</taxon>
        <taxon>Plasmodium</taxon>
        <taxon>Plasmodium (Plasmodium)</taxon>
    </lineage>
</organism>
<gene>
    <name evidence="3" type="ORF">PGO_125950</name>
</gene>
<evidence type="ECO:0000313" key="4">
    <source>
        <dbReference type="Proteomes" id="UP000195521"/>
    </source>
</evidence>
<dbReference type="GeneID" id="39749334"/>
<feature type="chain" id="PRO_5013141296" evidence="2">
    <location>
        <begin position="21"/>
        <end position="249"/>
    </location>
</feature>
<dbReference type="OMA" id="KSFVCYV"/>
<evidence type="ECO:0000256" key="2">
    <source>
        <dbReference type="SAM" id="SignalP"/>
    </source>
</evidence>
<dbReference type="AlphaFoldDB" id="A0A1Y1JMZ0"/>
<keyword evidence="4" id="KW-1185">Reference proteome</keyword>
<protein>
    <submittedName>
        <fullName evidence="3">Gamete egress and sporozoite traversal protein</fullName>
    </submittedName>
</protein>
<feature type="coiled-coil region" evidence="1">
    <location>
        <begin position="201"/>
        <end position="249"/>
    </location>
</feature>
<accession>A0A1Y1JMZ0</accession>
<evidence type="ECO:0000313" key="3">
    <source>
        <dbReference type="EMBL" id="GAW82597.1"/>
    </source>
</evidence>
<name>A0A1Y1JMZ0_PLAGO</name>
<sequence length="249" mass="28675">MKSFVYYTGLLISLALQLRAIQLNSNNMHPISYVELGDRISNKVGALWKSQLDSFVDVVSTRIVDKLENDISNSDGAENMLILLENNAEIFDTATYNGHNMALIEDEFINKLKEKFHGSNFGKGVKKLGSKLKGKLTDLYKKHKDKLKHFLKVMITGLVIPMAIKFIRKHLTLWRKKTLDVTKKLDEDARNVATPVINALYDQFEQKLQEYAEENQLNSDKEMNIMDQLQSEKKSIENIEKQEKKILQQ</sequence>
<dbReference type="Proteomes" id="UP000195521">
    <property type="component" value="Unassembled WGS sequence"/>
</dbReference>
<keyword evidence="1" id="KW-0175">Coiled coil</keyword>
<evidence type="ECO:0000256" key="1">
    <source>
        <dbReference type="SAM" id="Coils"/>
    </source>
</evidence>
<dbReference type="EMBL" id="BDQF01000013">
    <property type="protein sequence ID" value="GAW82597.1"/>
    <property type="molecule type" value="Genomic_DNA"/>
</dbReference>